<dbReference type="OrthoDB" id="1672009at2759"/>
<evidence type="ECO:0000313" key="3">
    <source>
        <dbReference type="Proteomes" id="UP000585474"/>
    </source>
</evidence>
<feature type="compositionally biased region" description="Polar residues" evidence="1">
    <location>
        <begin position="481"/>
        <end position="497"/>
    </location>
</feature>
<feature type="region of interest" description="Disordered" evidence="1">
    <location>
        <begin position="468"/>
        <end position="539"/>
    </location>
</feature>
<feature type="region of interest" description="Disordered" evidence="1">
    <location>
        <begin position="1"/>
        <end position="67"/>
    </location>
</feature>
<accession>A0A7J0EQU2</accession>
<feature type="compositionally biased region" description="Polar residues" evidence="1">
    <location>
        <begin position="51"/>
        <end position="63"/>
    </location>
</feature>
<keyword evidence="3" id="KW-1185">Reference proteome</keyword>
<gene>
    <name evidence="2" type="ORF">Acr_06g0006320</name>
</gene>
<feature type="compositionally biased region" description="Polar residues" evidence="1">
    <location>
        <begin position="302"/>
        <end position="325"/>
    </location>
</feature>
<feature type="compositionally biased region" description="Polar residues" evidence="1">
    <location>
        <begin position="366"/>
        <end position="378"/>
    </location>
</feature>
<feature type="compositionally biased region" description="Polar residues" evidence="1">
    <location>
        <begin position="228"/>
        <end position="284"/>
    </location>
</feature>
<organism evidence="2 3">
    <name type="scientific">Actinidia rufa</name>
    <dbReference type="NCBI Taxonomy" id="165716"/>
    <lineage>
        <taxon>Eukaryota</taxon>
        <taxon>Viridiplantae</taxon>
        <taxon>Streptophyta</taxon>
        <taxon>Embryophyta</taxon>
        <taxon>Tracheophyta</taxon>
        <taxon>Spermatophyta</taxon>
        <taxon>Magnoliopsida</taxon>
        <taxon>eudicotyledons</taxon>
        <taxon>Gunneridae</taxon>
        <taxon>Pentapetalae</taxon>
        <taxon>asterids</taxon>
        <taxon>Ericales</taxon>
        <taxon>Actinidiaceae</taxon>
        <taxon>Actinidia</taxon>
    </lineage>
</organism>
<comment type="caution">
    <text evidence="2">The sequence shown here is derived from an EMBL/GenBank/DDBJ whole genome shotgun (WGS) entry which is preliminary data.</text>
</comment>
<name>A0A7J0EQU2_9ERIC</name>
<feature type="compositionally biased region" description="Polar residues" evidence="1">
    <location>
        <begin position="182"/>
        <end position="193"/>
    </location>
</feature>
<feature type="region of interest" description="Disordered" evidence="1">
    <location>
        <begin position="122"/>
        <end position="144"/>
    </location>
</feature>
<evidence type="ECO:0000256" key="1">
    <source>
        <dbReference type="SAM" id="MobiDB-lite"/>
    </source>
</evidence>
<dbReference type="EMBL" id="BJWL01000006">
    <property type="protein sequence ID" value="GFY88692.1"/>
    <property type="molecule type" value="Genomic_DNA"/>
</dbReference>
<dbReference type="Proteomes" id="UP000585474">
    <property type="component" value="Unassembled WGS sequence"/>
</dbReference>
<sequence>MSSRPSGGHNPNQLTQLQMPEQRLSLPENDAIQSHQVFEDQFQPEDKDNSTQDQPQQLSPKTVEQSEEVAFGVNKSTHDSVIQYEDDASGQMESTPYLVHQPTENASEPVELTHDLVHESGADACGPIESIPGLVQPPGEDACEPMELTHGVVHQTREDASGPIEPSNALVHQVAADEAFPNASQEYSDPTNFEQEQEQEQEPEQHLKPLSLDGLPLNSQDKEYGDSTPMSYENQSPTTNRVQDNCQTANWSPSIVSPGRTQSPYSAQIQNESVNPSSAANHLNPSPEQAQPEPWEPADGASSWNHIDNTVQASGNARSGFHGNSQIQQNQQRQVSPLQQCPRAEMGAQTLGSQGYSHHPLRGKNPQVQQGIQTQNQDHVGPARGNSTAAHSWPTQNLQQQNLVSVHQPQSDYVPASHSSAQMPQFPMQSGGQFGNAAYNQAYNQMMEYYFQQLQMMAQQHYNQQQQFTQQLQQAMPPHSASASGNAESPHPQQQYQGPRPPHRAAASGSAVTPHQPSRGVSPECASPSEPASSPYNKQ</sequence>
<feature type="compositionally biased region" description="Low complexity" evidence="1">
    <location>
        <begin position="522"/>
        <end position="539"/>
    </location>
</feature>
<feature type="region of interest" description="Disordered" evidence="1">
    <location>
        <begin position="175"/>
        <end position="391"/>
    </location>
</feature>
<dbReference type="AlphaFoldDB" id="A0A7J0EQU2"/>
<evidence type="ECO:0000313" key="2">
    <source>
        <dbReference type="EMBL" id="GFY88692.1"/>
    </source>
</evidence>
<protein>
    <submittedName>
        <fullName evidence="2">Uncharacterized protein</fullName>
    </submittedName>
</protein>
<proteinExistence type="predicted"/>
<feature type="compositionally biased region" description="Polar residues" evidence="1">
    <location>
        <begin position="1"/>
        <end position="19"/>
    </location>
</feature>
<reference evidence="2 3" key="1">
    <citation type="submission" date="2019-07" db="EMBL/GenBank/DDBJ databases">
        <title>De Novo Assembly of kiwifruit Actinidia rufa.</title>
        <authorList>
            <person name="Sugita-Konishi S."/>
            <person name="Sato K."/>
            <person name="Mori E."/>
            <person name="Abe Y."/>
            <person name="Kisaki G."/>
            <person name="Hamano K."/>
            <person name="Suezawa K."/>
            <person name="Otani M."/>
            <person name="Fukuda T."/>
            <person name="Manabe T."/>
            <person name="Gomi K."/>
            <person name="Tabuchi M."/>
            <person name="Akimitsu K."/>
            <person name="Kataoka I."/>
        </authorList>
    </citation>
    <scope>NUCLEOTIDE SEQUENCE [LARGE SCALE GENOMIC DNA]</scope>
    <source>
        <strain evidence="3">cv. Fuchu</strain>
    </source>
</reference>